<name>A0A9N9JLE0_9GLOM</name>
<evidence type="ECO:0000256" key="6">
    <source>
        <dbReference type="ARBA" id="ARBA00022723"/>
    </source>
</evidence>
<evidence type="ECO:0000256" key="7">
    <source>
        <dbReference type="ARBA" id="ARBA00022833"/>
    </source>
</evidence>
<dbReference type="GO" id="GO:0070192">
    <property type="term" value="P:chromosome organization involved in meiotic cell cycle"/>
    <property type="evidence" value="ECO:0007669"/>
    <property type="project" value="TreeGrafter"/>
</dbReference>
<comment type="cofactor">
    <cofactor evidence="1">
        <name>Zn(2+)</name>
        <dbReference type="ChEBI" id="CHEBI:29105"/>
    </cofactor>
</comment>
<dbReference type="Pfam" id="PF13476">
    <property type="entry name" value="AAA_23"/>
    <property type="match status" value="1"/>
</dbReference>
<accession>A0A9N9JLE0</accession>
<evidence type="ECO:0000313" key="11">
    <source>
        <dbReference type="EMBL" id="CAG8784473.1"/>
    </source>
</evidence>
<protein>
    <submittedName>
        <fullName evidence="11">18709_t:CDS:1</fullName>
    </submittedName>
</protein>
<dbReference type="InterPro" id="IPR038729">
    <property type="entry name" value="Rad50/SbcC_AAA"/>
</dbReference>
<keyword evidence="7" id="KW-0862">Zinc</keyword>
<evidence type="ECO:0000256" key="5">
    <source>
        <dbReference type="ARBA" id="ARBA00022454"/>
    </source>
</evidence>
<keyword evidence="12" id="KW-1185">Reference proteome</keyword>
<dbReference type="GO" id="GO:0000794">
    <property type="term" value="C:condensed nuclear chromosome"/>
    <property type="evidence" value="ECO:0007669"/>
    <property type="project" value="TreeGrafter"/>
</dbReference>
<keyword evidence="8" id="KW-0539">Nucleus</keyword>
<evidence type="ECO:0000256" key="2">
    <source>
        <dbReference type="ARBA" id="ARBA00004123"/>
    </source>
</evidence>
<comment type="catalytic activity">
    <reaction evidence="9">
        <text>ATP + H2O = ADP + phosphate + H(+)</text>
        <dbReference type="Rhea" id="RHEA:13065"/>
        <dbReference type="ChEBI" id="CHEBI:15377"/>
        <dbReference type="ChEBI" id="CHEBI:15378"/>
        <dbReference type="ChEBI" id="CHEBI:30616"/>
        <dbReference type="ChEBI" id="CHEBI:43474"/>
        <dbReference type="ChEBI" id="CHEBI:456216"/>
    </reaction>
</comment>
<evidence type="ECO:0000313" key="12">
    <source>
        <dbReference type="Proteomes" id="UP000789405"/>
    </source>
</evidence>
<dbReference type="PANTHER" id="PTHR18867:SF12">
    <property type="entry name" value="DNA REPAIR PROTEIN RAD50"/>
    <property type="match status" value="1"/>
</dbReference>
<comment type="caution">
    <text evidence="11">The sequence shown here is derived from an EMBL/GenBank/DDBJ whole genome shotgun (WGS) entry which is preliminary data.</text>
</comment>
<evidence type="ECO:0000259" key="10">
    <source>
        <dbReference type="Pfam" id="PF13476"/>
    </source>
</evidence>
<feature type="non-terminal residue" evidence="11">
    <location>
        <position position="135"/>
    </location>
</feature>
<dbReference type="PANTHER" id="PTHR18867">
    <property type="entry name" value="RAD50"/>
    <property type="match status" value="1"/>
</dbReference>
<organism evidence="11 12">
    <name type="scientific">Dentiscutata erythropus</name>
    <dbReference type="NCBI Taxonomy" id="1348616"/>
    <lineage>
        <taxon>Eukaryota</taxon>
        <taxon>Fungi</taxon>
        <taxon>Fungi incertae sedis</taxon>
        <taxon>Mucoromycota</taxon>
        <taxon>Glomeromycotina</taxon>
        <taxon>Glomeromycetes</taxon>
        <taxon>Diversisporales</taxon>
        <taxon>Gigasporaceae</taxon>
        <taxon>Dentiscutata</taxon>
    </lineage>
</organism>
<evidence type="ECO:0000256" key="4">
    <source>
        <dbReference type="ARBA" id="ARBA00009439"/>
    </source>
</evidence>
<dbReference type="GO" id="GO:0000722">
    <property type="term" value="P:telomere maintenance via recombination"/>
    <property type="evidence" value="ECO:0007669"/>
    <property type="project" value="TreeGrafter"/>
</dbReference>
<comment type="similarity">
    <text evidence="4">Belongs to the SMC family. RAD50 subfamily.</text>
</comment>
<dbReference type="Proteomes" id="UP000789405">
    <property type="component" value="Unassembled WGS sequence"/>
</dbReference>
<dbReference type="GO" id="GO:0046872">
    <property type="term" value="F:metal ion binding"/>
    <property type="evidence" value="ECO:0007669"/>
    <property type="project" value="UniProtKB-KW"/>
</dbReference>
<dbReference type="SUPFAM" id="SSF52540">
    <property type="entry name" value="P-loop containing nucleoside triphosphate hydrolases"/>
    <property type="match status" value="1"/>
</dbReference>
<evidence type="ECO:0000256" key="9">
    <source>
        <dbReference type="ARBA" id="ARBA00049360"/>
    </source>
</evidence>
<dbReference type="InterPro" id="IPR027417">
    <property type="entry name" value="P-loop_NTPase"/>
</dbReference>
<keyword evidence="6" id="KW-0479">Metal-binding</keyword>
<dbReference type="OrthoDB" id="18797at2759"/>
<dbReference type="GO" id="GO:0003691">
    <property type="term" value="F:double-stranded telomeric DNA binding"/>
    <property type="evidence" value="ECO:0007669"/>
    <property type="project" value="TreeGrafter"/>
</dbReference>
<evidence type="ECO:0000256" key="3">
    <source>
        <dbReference type="ARBA" id="ARBA00004286"/>
    </source>
</evidence>
<reference evidence="11" key="1">
    <citation type="submission" date="2021-06" db="EMBL/GenBank/DDBJ databases">
        <authorList>
            <person name="Kallberg Y."/>
            <person name="Tangrot J."/>
            <person name="Rosling A."/>
        </authorList>
    </citation>
    <scope>NUCLEOTIDE SEQUENCE</scope>
    <source>
        <strain evidence="11">MA453B</strain>
    </source>
</reference>
<comment type="subcellular location">
    <subcellularLocation>
        <location evidence="3">Chromosome</location>
    </subcellularLocation>
    <subcellularLocation>
        <location evidence="2">Nucleus</location>
    </subcellularLocation>
</comment>
<dbReference type="GO" id="GO:0051880">
    <property type="term" value="F:G-quadruplex DNA binding"/>
    <property type="evidence" value="ECO:0007669"/>
    <property type="project" value="TreeGrafter"/>
</dbReference>
<dbReference type="GO" id="GO:0016887">
    <property type="term" value="F:ATP hydrolysis activity"/>
    <property type="evidence" value="ECO:0007669"/>
    <property type="project" value="InterPro"/>
</dbReference>
<dbReference type="Gene3D" id="3.40.50.300">
    <property type="entry name" value="P-loop containing nucleotide triphosphate hydrolases"/>
    <property type="match status" value="1"/>
</dbReference>
<proteinExistence type="inferred from homology"/>
<dbReference type="GO" id="GO:0030870">
    <property type="term" value="C:Mre11 complex"/>
    <property type="evidence" value="ECO:0007669"/>
    <property type="project" value="TreeGrafter"/>
</dbReference>
<evidence type="ECO:0000256" key="8">
    <source>
        <dbReference type="ARBA" id="ARBA00023242"/>
    </source>
</evidence>
<dbReference type="GO" id="GO:0006302">
    <property type="term" value="P:double-strand break repair"/>
    <property type="evidence" value="ECO:0007669"/>
    <property type="project" value="InterPro"/>
</dbReference>
<dbReference type="GO" id="GO:0007004">
    <property type="term" value="P:telomere maintenance via telomerase"/>
    <property type="evidence" value="ECO:0007669"/>
    <property type="project" value="TreeGrafter"/>
</dbReference>
<dbReference type="AlphaFoldDB" id="A0A9N9JLE0"/>
<evidence type="ECO:0000256" key="1">
    <source>
        <dbReference type="ARBA" id="ARBA00001947"/>
    </source>
</evidence>
<sequence>MSSLEKIQIYGIRSFNQNRPQIVVFQTPLTIIVGPNGSEKTTIIECLKYATTGDVLKLVVPLFMIQRLLTKLKLKLQFNSVNGRKITCTRSMQAKKNLPEPTPLKRRFDEIFAATRWTKAIANITELRKTEVQKL</sequence>
<feature type="domain" description="Rad50/SbcC-type AAA" evidence="10">
    <location>
        <begin position="6"/>
        <end position="58"/>
    </location>
</feature>
<gene>
    <name evidence="11" type="ORF">DERYTH_LOCUS20108</name>
</gene>
<keyword evidence="5" id="KW-0158">Chromosome</keyword>
<dbReference type="GO" id="GO:0043047">
    <property type="term" value="F:single-stranded telomeric DNA binding"/>
    <property type="evidence" value="ECO:0007669"/>
    <property type="project" value="TreeGrafter"/>
</dbReference>
<dbReference type="EMBL" id="CAJVPY010023103">
    <property type="protein sequence ID" value="CAG8784473.1"/>
    <property type="molecule type" value="Genomic_DNA"/>
</dbReference>